<accession>A0A0G1W8M7</accession>
<proteinExistence type="predicted"/>
<sequence length="705" mass="71823">FGDTGTATTAGNLVFSGTAPTITTTKMAPLTIGDASTGPIQLSPKGTTGLNVTGTGTVGIGTTGPGSITEISKASLQYWVPGSNTWNGITAGNLPSQALTLTNTQNSGYDPVLVGRMTTSTGTSKIAFAIGAVGASNWIDGTLATQIADIYFINRDSSGNLQERMRINSSGNVGIGTTSPLEKLDVSGNATVSGNLTFTGAASTIANRKMQPIQIGDSATGNINFYSTSNSITSGGNLTLAGTISLPNSNTLTGVANYLRLSQGLSVGGADTYYFDSSGNINANAGTFAGTLTTNGTLTVNSDTITLGNAITDALTFTARVAQDSDLLPIGTTGTNDLGSSLLPWDNIYGVTLYQNGNSVCDVTGNCSAATDIWSQANGALFPKNGLSTTNMAPLTLGGASTGPIQLSPKGTTGLFVNGSGNVGIGTTGPDAPLSFTNAVGTKINFYDGLNYDIGIQSSLMEFIVPNDTADFAFGYGSSGSLTRIVTIKGTGLVGIGTTTPTAKLDVAGDASTSASLVFRHATAPTIDTLNGTNLAFAFSPGGDAGLVTKLTLNNNGDLTLANSEVVSNATDDIIAFSGAGGTDNTDLYMDMDGTYPVLYSNTDTKVGIDDDLEFVGDQTISGTGALTVTPTTTLSLNSTGDMTLDSSTDIILDARQPPRVPRTSDRQASHGITSTWTTFTALAISPASGNATWVFCLPPILRMI</sequence>
<protein>
    <submittedName>
        <fullName evidence="1">Uncharacterized protein</fullName>
    </submittedName>
</protein>
<dbReference type="EMBL" id="LCOY01000050">
    <property type="protein sequence ID" value="KKU86693.1"/>
    <property type="molecule type" value="Genomic_DNA"/>
</dbReference>
<comment type="caution">
    <text evidence="1">The sequence shown here is derived from an EMBL/GenBank/DDBJ whole genome shotgun (WGS) entry which is preliminary data.</text>
</comment>
<evidence type="ECO:0000313" key="2">
    <source>
        <dbReference type="Proteomes" id="UP000034739"/>
    </source>
</evidence>
<dbReference type="AlphaFoldDB" id="A0A0G1W8M7"/>
<organism evidence="1 2">
    <name type="scientific">Candidatus Gottesmanbacteria bacterium GW2011_GWA2_47_9</name>
    <dbReference type="NCBI Taxonomy" id="1618445"/>
    <lineage>
        <taxon>Bacteria</taxon>
        <taxon>Candidatus Gottesmaniibacteriota</taxon>
    </lineage>
</organism>
<name>A0A0G1W8M7_9BACT</name>
<feature type="non-terminal residue" evidence="1">
    <location>
        <position position="1"/>
    </location>
</feature>
<reference evidence="1 2" key="1">
    <citation type="journal article" date="2015" name="Nature">
        <title>rRNA introns, odd ribosomes, and small enigmatic genomes across a large radiation of phyla.</title>
        <authorList>
            <person name="Brown C.T."/>
            <person name="Hug L.A."/>
            <person name="Thomas B.C."/>
            <person name="Sharon I."/>
            <person name="Castelle C.J."/>
            <person name="Singh A."/>
            <person name="Wilkins M.J."/>
            <person name="Williams K.H."/>
            <person name="Banfield J.F."/>
        </authorList>
    </citation>
    <scope>NUCLEOTIDE SEQUENCE [LARGE SCALE GENOMIC DNA]</scope>
</reference>
<gene>
    <name evidence="1" type="ORF">UY16_C0050G0001</name>
</gene>
<dbReference type="PATRIC" id="fig|1618445.3.peg.1067"/>
<evidence type="ECO:0000313" key="1">
    <source>
        <dbReference type="EMBL" id="KKU86693.1"/>
    </source>
</evidence>
<dbReference type="Proteomes" id="UP000034739">
    <property type="component" value="Unassembled WGS sequence"/>
</dbReference>